<comment type="caution">
    <text evidence="6">The sequence shown here is derived from an EMBL/GenBank/DDBJ whole genome shotgun (WGS) entry which is preliminary data.</text>
</comment>
<keyword evidence="2 6" id="KW-0647">Proteasome</keyword>
<evidence type="ECO:0000259" key="5">
    <source>
        <dbReference type="Pfam" id="PF02252"/>
    </source>
</evidence>
<evidence type="ECO:0000313" key="7">
    <source>
        <dbReference type="Proteomes" id="UP000054843"/>
    </source>
</evidence>
<protein>
    <submittedName>
        <fullName evidence="6">Proteasome activator complex subunit 3</fullName>
    </submittedName>
</protein>
<dbReference type="GO" id="GO:2000045">
    <property type="term" value="P:regulation of G1/S transition of mitotic cell cycle"/>
    <property type="evidence" value="ECO:0007669"/>
    <property type="project" value="TreeGrafter"/>
</dbReference>
<dbReference type="InterPro" id="IPR003186">
    <property type="entry name" value="PA28_C"/>
</dbReference>
<dbReference type="InterPro" id="IPR036252">
    <property type="entry name" value="Proteasome_activ_sf"/>
</dbReference>
<dbReference type="InterPro" id="IPR009077">
    <property type="entry name" value="Proteasome_activ_PA28"/>
</dbReference>
<dbReference type="GO" id="GO:0005737">
    <property type="term" value="C:cytoplasm"/>
    <property type="evidence" value="ECO:0007669"/>
    <property type="project" value="TreeGrafter"/>
</dbReference>
<dbReference type="GO" id="GO:0005654">
    <property type="term" value="C:nucleoplasm"/>
    <property type="evidence" value="ECO:0007669"/>
    <property type="project" value="TreeGrafter"/>
</dbReference>
<dbReference type="PANTHER" id="PTHR10660:SF2">
    <property type="entry name" value="LD45860P"/>
    <property type="match status" value="1"/>
</dbReference>
<dbReference type="SUPFAM" id="SSF47216">
    <property type="entry name" value="Proteasome activator"/>
    <property type="match status" value="1"/>
</dbReference>
<gene>
    <name evidence="6" type="primary">PSME3</name>
    <name evidence="6" type="ORF">T10_3348</name>
</gene>
<dbReference type="Pfam" id="PF02252">
    <property type="entry name" value="PA28_C"/>
    <property type="match status" value="1"/>
</dbReference>
<organism evidence="6 7">
    <name type="scientific">Trichinella papuae</name>
    <dbReference type="NCBI Taxonomy" id="268474"/>
    <lineage>
        <taxon>Eukaryota</taxon>
        <taxon>Metazoa</taxon>
        <taxon>Ecdysozoa</taxon>
        <taxon>Nematoda</taxon>
        <taxon>Enoplea</taxon>
        <taxon>Dorylaimia</taxon>
        <taxon>Trichinellida</taxon>
        <taxon>Trichinellidae</taxon>
        <taxon>Trichinella</taxon>
    </lineage>
</organism>
<evidence type="ECO:0000259" key="4">
    <source>
        <dbReference type="Pfam" id="PF02251"/>
    </source>
</evidence>
<evidence type="ECO:0000256" key="3">
    <source>
        <dbReference type="ARBA" id="ARBA00037467"/>
    </source>
</evidence>
<dbReference type="FunFam" id="1.20.120.180:FF:000002">
    <property type="entry name" value="Proteasome activator complex subunit 1"/>
    <property type="match status" value="1"/>
</dbReference>
<dbReference type="OrthoDB" id="6591885at2759"/>
<dbReference type="Proteomes" id="UP000054843">
    <property type="component" value="Unassembled WGS sequence"/>
</dbReference>
<reference evidence="6 7" key="1">
    <citation type="submission" date="2015-01" db="EMBL/GenBank/DDBJ databases">
        <title>Evolution of Trichinella species and genotypes.</title>
        <authorList>
            <person name="Korhonen P.K."/>
            <person name="Edoardo P."/>
            <person name="Giuseppe L.R."/>
            <person name="Gasser R.B."/>
        </authorList>
    </citation>
    <scope>NUCLEOTIDE SEQUENCE [LARGE SCALE GENOMIC DNA]</scope>
    <source>
        <strain evidence="6">ISS1980</strain>
    </source>
</reference>
<comment type="similarity">
    <text evidence="1">Belongs to the PA28 family.</text>
</comment>
<sequence>MSEDDEGVALGGLEVWKQELNCKAEALVLEVFPRKGREMDDLMKSQFGMDRLPEIMAGSVNYDTLRQRSNLTSYCSTSAEKVGDSDNRDEISILCNKKLVEMNDLAMQLLHEMCENAGLLKKWLGFLIPRMQGGNNFGVSVQLKTLNEVCSVRKSTAVALQLLSRYYVMRAESIKKLLKHPGIEDYIFLIQSIDRRHFITIRIIVMALRNNYFGLNDHFLKNLELIRNPRSDNTQNFIMHIILKRVKMEFSRNECPEL</sequence>
<dbReference type="STRING" id="268474.A0A0V1MTY3"/>
<dbReference type="PANTHER" id="PTHR10660">
    <property type="entry name" value="PROTEASOME REGULATOR PA28"/>
    <property type="match status" value="1"/>
</dbReference>
<dbReference type="Pfam" id="PF02251">
    <property type="entry name" value="PA28_N"/>
    <property type="match status" value="1"/>
</dbReference>
<dbReference type="InterPro" id="IPR036997">
    <property type="entry name" value="PA28_C_sf"/>
</dbReference>
<feature type="domain" description="Proteasome activator PA28 N-terminal" evidence="4">
    <location>
        <begin position="14"/>
        <end position="56"/>
    </location>
</feature>
<dbReference type="AlphaFoldDB" id="A0A0V1MTY3"/>
<evidence type="ECO:0000313" key="6">
    <source>
        <dbReference type="EMBL" id="KRZ75225.1"/>
    </source>
</evidence>
<feature type="domain" description="Proteasome activator PA28 C-terminal" evidence="5">
    <location>
        <begin position="94"/>
        <end position="235"/>
    </location>
</feature>
<accession>A0A0V1MTY3</accession>
<dbReference type="GO" id="GO:0061136">
    <property type="term" value="P:regulation of proteasomal protein catabolic process"/>
    <property type="evidence" value="ECO:0007669"/>
    <property type="project" value="TreeGrafter"/>
</dbReference>
<evidence type="ECO:0000256" key="2">
    <source>
        <dbReference type="ARBA" id="ARBA00022942"/>
    </source>
</evidence>
<dbReference type="EMBL" id="JYDO01000041">
    <property type="protein sequence ID" value="KRZ75225.1"/>
    <property type="molecule type" value="Genomic_DNA"/>
</dbReference>
<dbReference type="Gene3D" id="1.20.120.180">
    <property type="entry name" value="Proteasome activator pa28, C-terminal domain"/>
    <property type="match status" value="1"/>
</dbReference>
<dbReference type="GO" id="GO:0008537">
    <property type="term" value="C:proteasome activator complex"/>
    <property type="evidence" value="ECO:0007669"/>
    <property type="project" value="InterPro"/>
</dbReference>
<keyword evidence="7" id="KW-1185">Reference proteome</keyword>
<proteinExistence type="inferred from homology"/>
<dbReference type="InterPro" id="IPR003185">
    <property type="entry name" value="Proteasome_activ_PA28_N"/>
</dbReference>
<comment type="function">
    <text evidence="3">Implicated in immunoproteasome assembly and required for efficient antigen processing. The PA28 activator complex enhances the generation of class I binding peptides by altering the cleavage pattern of the proteasome.</text>
</comment>
<name>A0A0V1MTY3_9BILA</name>
<dbReference type="GO" id="GO:0061133">
    <property type="term" value="F:endopeptidase activator activity"/>
    <property type="evidence" value="ECO:0007669"/>
    <property type="project" value="TreeGrafter"/>
</dbReference>
<evidence type="ECO:0000256" key="1">
    <source>
        <dbReference type="ARBA" id="ARBA00005883"/>
    </source>
</evidence>